<name>A0A8H4R9Z7_9HELO</name>
<sequence length="240" mass="27477">MCHKIYVAHLKCAHSTEKTIPCRAKRGKSVFAWLSKCKPDPDPEKYLDDFCVACNSLWAIAKIKNDEAEIRINTYRKETGYLGPITPFPNNEDTSAYLVKDVNMTDEQKRIRAIIWLEREKSHRPRNSIIVLDEVSQWGKYFDNWWRRQKPDCSAKTALMRSLSSSSLASAITVWPSVGNLEQLRPIVDRVVPWEDENEWSDSSDLTGPAAFELDIPITDESHIASNGFERQVVVGGWHP</sequence>
<keyword evidence="2" id="KW-1185">Reference proteome</keyword>
<evidence type="ECO:0000313" key="1">
    <source>
        <dbReference type="EMBL" id="KAF4625501.1"/>
    </source>
</evidence>
<proteinExistence type="predicted"/>
<comment type="caution">
    <text evidence="1">The sequence shown here is derived from an EMBL/GenBank/DDBJ whole genome shotgun (WGS) entry which is preliminary data.</text>
</comment>
<dbReference type="Proteomes" id="UP000566819">
    <property type="component" value="Unassembled WGS sequence"/>
</dbReference>
<reference evidence="1 2" key="1">
    <citation type="submission" date="2020-03" db="EMBL/GenBank/DDBJ databases">
        <title>Draft Genome Sequence of Cudoniella acicularis.</title>
        <authorList>
            <person name="Buettner E."/>
            <person name="Kellner H."/>
        </authorList>
    </citation>
    <scope>NUCLEOTIDE SEQUENCE [LARGE SCALE GENOMIC DNA]</scope>
    <source>
        <strain evidence="1 2">DSM 108380</strain>
    </source>
</reference>
<dbReference type="EMBL" id="JAAMPI010001363">
    <property type="protein sequence ID" value="KAF4625501.1"/>
    <property type="molecule type" value="Genomic_DNA"/>
</dbReference>
<protein>
    <submittedName>
        <fullName evidence="1">Uncharacterized protein</fullName>
    </submittedName>
</protein>
<dbReference type="AlphaFoldDB" id="A0A8H4R9Z7"/>
<organism evidence="1 2">
    <name type="scientific">Cudoniella acicularis</name>
    <dbReference type="NCBI Taxonomy" id="354080"/>
    <lineage>
        <taxon>Eukaryota</taxon>
        <taxon>Fungi</taxon>
        <taxon>Dikarya</taxon>
        <taxon>Ascomycota</taxon>
        <taxon>Pezizomycotina</taxon>
        <taxon>Leotiomycetes</taxon>
        <taxon>Helotiales</taxon>
        <taxon>Tricladiaceae</taxon>
        <taxon>Cudoniella</taxon>
    </lineage>
</organism>
<evidence type="ECO:0000313" key="2">
    <source>
        <dbReference type="Proteomes" id="UP000566819"/>
    </source>
</evidence>
<gene>
    <name evidence="1" type="ORF">G7Y89_g12665</name>
</gene>
<accession>A0A8H4R9Z7</accession>